<evidence type="ECO:0000313" key="2">
    <source>
        <dbReference type="Proteomes" id="UP000446348"/>
    </source>
</evidence>
<dbReference type="AlphaFoldDB" id="A0A845RJM0"/>
<organism evidence="1 2">
    <name type="scientific">Anaerotruncus colihominis</name>
    <dbReference type="NCBI Taxonomy" id="169435"/>
    <lineage>
        <taxon>Bacteria</taxon>
        <taxon>Bacillati</taxon>
        <taxon>Bacillota</taxon>
        <taxon>Clostridia</taxon>
        <taxon>Eubacteriales</taxon>
        <taxon>Oscillospiraceae</taxon>
        <taxon>Anaerotruncus</taxon>
    </lineage>
</organism>
<comment type="caution">
    <text evidence="1">The sequence shown here is derived from an EMBL/GenBank/DDBJ whole genome shotgun (WGS) entry which is preliminary data.</text>
</comment>
<proteinExistence type="predicted"/>
<evidence type="ECO:0000313" key="1">
    <source>
        <dbReference type="EMBL" id="NBI80280.1"/>
    </source>
</evidence>
<dbReference type="EMBL" id="QXWZ01000042">
    <property type="protein sequence ID" value="NBI80280.1"/>
    <property type="molecule type" value="Genomic_DNA"/>
</dbReference>
<dbReference type="Proteomes" id="UP000446348">
    <property type="component" value="Unassembled WGS sequence"/>
</dbReference>
<name>A0A845RJM0_9FIRM</name>
<sequence>MLTGGKGGVLNGLDQSGTEQWMRGLDRLRASLPGAFEALNQELDACGDGETWAIRVRANGVNWQHVFGVWNKKLQPHGHVSSIKTQDEM</sequence>
<gene>
    <name evidence="1" type="ORF">D3Z39_15700</name>
</gene>
<accession>A0A845RJM0</accession>
<reference evidence="1 2" key="1">
    <citation type="submission" date="2018-08" db="EMBL/GenBank/DDBJ databases">
        <title>Murine metabolic-syndrome-specific gut microbial biobank.</title>
        <authorList>
            <person name="Liu C."/>
        </authorList>
    </citation>
    <scope>NUCLEOTIDE SEQUENCE [LARGE SCALE GENOMIC DNA]</scope>
    <source>
        <strain evidence="1 2">X69</strain>
    </source>
</reference>
<protein>
    <submittedName>
        <fullName evidence="1">Uncharacterized protein</fullName>
    </submittedName>
</protein>